<reference evidence="1 2" key="1">
    <citation type="submission" date="2015-01" db="EMBL/GenBank/DDBJ databases">
        <title>The Genome Sequence of Exophiala mesophila CBS40295.</title>
        <authorList>
            <consortium name="The Broad Institute Genomics Platform"/>
            <person name="Cuomo C."/>
            <person name="de Hoog S."/>
            <person name="Gorbushina A."/>
            <person name="Stielow B."/>
            <person name="Teixiera M."/>
            <person name="Abouelleil A."/>
            <person name="Chapman S.B."/>
            <person name="Priest M."/>
            <person name="Young S.K."/>
            <person name="Wortman J."/>
            <person name="Nusbaum C."/>
            <person name="Birren B."/>
        </authorList>
    </citation>
    <scope>NUCLEOTIDE SEQUENCE [LARGE SCALE GENOMIC DNA]</scope>
    <source>
        <strain evidence="1 2">CBS 40295</strain>
    </source>
</reference>
<dbReference type="Proteomes" id="UP000054302">
    <property type="component" value="Unassembled WGS sequence"/>
</dbReference>
<dbReference type="AlphaFoldDB" id="A0A0D1WLC9"/>
<keyword evidence="2" id="KW-1185">Reference proteome</keyword>
<name>A0A0D1WLC9_EXOME</name>
<evidence type="ECO:0000313" key="2">
    <source>
        <dbReference type="Proteomes" id="UP000054302"/>
    </source>
</evidence>
<dbReference type="SUPFAM" id="SSF55729">
    <property type="entry name" value="Acyl-CoA N-acyltransferases (Nat)"/>
    <property type="match status" value="1"/>
</dbReference>
<dbReference type="OrthoDB" id="4107213at2759"/>
<gene>
    <name evidence="1" type="ORF">PV10_07175</name>
</gene>
<dbReference type="InterPro" id="IPR016181">
    <property type="entry name" value="Acyl_CoA_acyltransferase"/>
</dbReference>
<sequence>MANPSIFTPKFTNELSQHLTRIPTIQIDSLSRLTPDRLRQTAFPHIGSIELVHSQDFMPLYNQLYVDMFPKRTERESSALIVERLAAQAIGVRDGLAPYHIVGIRDHAGNAIGAAHFSVLCLPPDVNGNKFAVPYLQYIYVRPENRRQDISEVLHTMVLAVASADVGIEGRTVPFTLFETEPAGYGEDEKSRAVSLQRTKIHASAGSVALVLRRHSDGKVLSAHVQPGLEGDDQPLTLTWAIRESPNQNQGPGPDYNVASIGAHLVAAYYQSLRDEGFPLDNIRLAESILQERCVESTFETMALGDVVAHVN</sequence>
<protein>
    <submittedName>
        <fullName evidence="1">Uncharacterized protein</fullName>
    </submittedName>
</protein>
<dbReference type="VEuPathDB" id="FungiDB:PV10_07175"/>
<dbReference type="OMA" id="QYIYIRP"/>
<organism evidence="1 2">
    <name type="scientific">Exophiala mesophila</name>
    <name type="common">Black yeast-like fungus</name>
    <dbReference type="NCBI Taxonomy" id="212818"/>
    <lineage>
        <taxon>Eukaryota</taxon>
        <taxon>Fungi</taxon>
        <taxon>Dikarya</taxon>
        <taxon>Ascomycota</taxon>
        <taxon>Pezizomycotina</taxon>
        <taxon>Eurotiomycetes</taxon>
        <taxon>Chaetothyriomycetidae</taxon>
        <taxon>Chaetothyriales</taxon>
        <taxon>Herpotrichiellaceae</taxon>
        <taxon>Exophiala</taxon>
    </lineage>
</organism>
<proteinExistence type="predicted"/>
<dbReference type="RefSeq" id="XP_016221374.1">
    <property type="nucleotide sequence ID" value="XM_016372042.1"/>
</dbReference>
<dbReference type="HOGENOM" id="CLU_066252_0_0_1"/>
<evidence type="ECO:0000313" key="1">
    <source>
        <dbReference type="EMBL" id="KIV89800.1"/>
    </source>
</evidence>
<dbReference type="EMBL" id="KN847524">
    <property type="protein sequence ID" value="KIV89800.1"/>
    <property type="molecule type" value="Genomic_DNA"/>
</dbReference>
<dbReference type="GeneID" id="27325020"/>
<accession>A0A0D1WLC9</accession>